<dbReference type="InterPro" id="IPR050121">
    <property type="entry name" value="Cytochrome_P450_monoxygenase"/>
</dbReference>
<feature type="transmembrane region" description="Helical" evidence="13">
    <location>
        <begin position="6"/>
        <end position="25"/>
    </location>
</feature>
<evidence type="ECO:0000256" key="3">
    <source>
        <dbReference type="ARBA" id="ARBA00010617"/>
    </source>
</evidence>
<comment type="subcellular location">
    <subcellularLocation>
        <location evidence="2">Membrane</location>
    </subcellularLocation>
</comment>
<evidence type="ECO:0000256" key="13">
    <source>
        <dbReference type="SAM" id="Phobius"/>
    </source>
</evidence>
<dbReference type="AlphaFoldDB" id="A0A194WYD0"/>
<dbReference type="InParanoid" id="A0A194WYD0"/>
<dbReference type="Pfam" id="PF00067">
    <property type="entry name" value="p450"/>
    <property type="match status" value="1"/>
</dbReference>
<keyword evidence="15" id="KW-1185">Reference proteome</keyword>
<evidence type="ECO:0000256" key="12">
    <source>
        <dbReference type="PIRSR" id="PIRSR602403-1"/>
    </source>
</evidence>
<protein>
    <submittedName>
        <fullName evidence="14">Cytochrome P450</fullName>
    </submittedName>
</protein>
<keyword evidence="9 12" id="KW-0408">Iron</keyword>
<name>A0A194WYD0_MOLSC</name>
<dbReference type="GO" id="GO:0004497">
    <property type="term" value="F:monooxygenase activity"/>
    <property type="evidence" value="ECO:0007669"/>
    <property type="project" value="UniProtKB-KW"/>
</dbReference>
<dbReference type="GO" id="GO:0016705">
    <property type="term" value="F:oxidoreductase activity, acting on paired donors, with incorporation or reduction of molecular oxygen"/>
    <property type="evidence" value="ECO:0007669"/>
    <property type="project" value="InterPro"/>
</dbReference>
<evidence type="ECO:0000256" key="10">
    <source>
        <dbReference type="ARBA" id="ARBA00023033"/>
    </source>
</evidence>
<dbReference type="PRINTS" id="PR00465">
    <property type="entry name" value="EP450IV"/>
</dbReference>
<evidence type="ECO:0000256" key="6">
    <source>
        <dbReference type="ARBA" id="ARBA00022723"/>
    </source>
</evidence>
<dbReference type="CDD" id="cd11061">
    <property type="entry name" value="CYP67-like"/>
    <property type="match status" value="1"/>
</dbReference>
<feature type="transmembrane region" description="Helical" evidence="13">
    <location>
        <begin position="34"/>
        <end position="52"/>
    </location>
</feature>
<dbReference type="Proteomes" id="UP000070700">
    <property type="component" value="Unassembled WGS sequence"/>
</dbReference>
<keyword evidence="11 13" id="KW-0472">Membrane</keyword>
<keyword evidence="7 13" id="KW-1133">Transmembrane helix</keyword>
<reference evidence="14 15" key="1">
    <citation type="submission" date="2015-10" db="EMBL/GenBank/DDBJ databases">
        <title>Full genome of DAOMC 229536 Phialocephala scopiformis, a fungal endophyte of spruce producing the potent anti-insectan compound rugulosin.</title>
        <authorList>
            <consortium name="DOE Joint Genome Institute"/>
            <person name="Walker A.K."/>
            <person name="Frasz S.L."/>
            <person name="Seifert K.A."/>
            <person name="Miller J.D."/>
            <person name="Mondo S.J."/>
            <person name="Labutti K."/>
            <person name="Lipzen A."/>
            <person name="Dockter R."/>
            <person name="Kennedy M."/>
            <person name="Grigoriev I.V."/>
            <person name="Spatafora J.W."/>
        </authorList>
    </citation>
    <scope>NUCLEOTIDE SEQUENCE [LARGE SCALE GENOMIC DNA]</scope>
    <source>
        <strain evidence="14 15">CBS 120377</strain>
    </source>
</reference>
<keyword evidence="8" id="KW-0560">Oxidoreductase</keyword>
<feature type="binding site" description="axial binding residue" evidence="12">
    <location>
        <position position="482"/>
    </location>
    <ligand>
        <name>heme</name>
        <dbReference type="ChEBI" id="CHEBI:30413"/>
    </ligand>
    <ligandPart>
        <name>Fe</name>
        <dbReference type="ChEBI" id="CHEBI:18248"/>
    </ligandPart>
</feature>
<dbReference type="STRING" id="149040.A0A194WYD0"/>
<keyword evidence="6 12" id="KW-0479">Metal-binding</keyword>
<accession>A0A194WYD0</accession>
<dbReference type="EMBL" id="KQ947423">
    <property type="protein sequence ID" value="KUJ12976.1"/>
    <property type="molecule type" value="Genomic_DNA"/>
</dbReference>
<dbReference type="RefSeq" id="XP_018067331.1">
    <property type="nucleotide sequence ID" value="XM_018211000.1"/>
</dbReference>
<dbReference type="SUPFAM" id="SSF48264">
    <property type="entry name" value="Cytochrome P450"/>
    <property type="match status" value="1"/>
</dbReference>
<dbReference type="PANTHER" id="PTHR24305:SF112">
    <property type="entry name" value="L-ORNITHINE-N5-MONOOXYGENASE (EUROFUNG)"/>
    <property type="match status" value="1"/>
</dbReference>
<dbReference type="Gene3D" id="1.10.630.10">
    <property type="entry name" value="Cytochrome P450"/>
    <property type="match status" value="1"/>
</dbReference>
<dbReference type="GO" id="GO:0020037">
    <property type="term" value="F:heme binding"/>
    <property type="evidence" value="ECO:0007669"/>
    <property type="project" value="InterPro"/>
</dbReference>
<dbReference type="InterPro" id="IPR001128">
    <property type="entry name" value="Cyt_P450"/>
</dbReference>
<sequence length="540" mass="60971">MENLDIIPLPIWAACLGLLSHWLYFIRGEHHMQAPLYGCLFLGTSAIVYYFELQLHDHDIFLAIAAEAQLEAAYLLALFTSMTGYRLFFHPLRHFPGPLGARISKIWHVWHVRHAQNHLVLDKLHHEYGTFVRTGPQELTIYSPEALWAISGPGSSCTRPDWYDSVAPLKSIANVRDPAEHDKRRRVWDQAFGSKAVRNYESRITKYGDQLDQHLASTKGAPVNVYDYFSFYTSDVMSDLAFGKSFGNLLNNTFQPSVQGVRDFMGVFGTLSPVPWFIRLGSGILRQLNGWKSFIDFTKRSLDERVMVEPSVPDVSSYLIGASMEKGTLEEDRDFLEGDALVLLIVGSDSMATTLINTFANLARYPRYQSLIRNELQTLSSLSNFSALLDLPVLSSVIMETLRLWPPIPTGPGRKVPEGGLMIGGRWVPGGTHVFAPRFTIARLESCFERPTEFVPERWTTKGEMVRDRHGYAPFSIGRYNCVGQKLAMRNVSYLVALLVSKYDIELAPGDDGTRVVRDLQDNFTMNPGRLDLVLKVRGE</sequence>
<evidence type="ECO:0000256" key="2">
    <source>
        <dbReference type="ARBA" id="ARBA00004370"/>
    </source>
</evidence>
<dbReference type="InterPro" id="IPR036396">
    <property type="entry name" value="Cyt_P450_sf"/>
</dbReference>
<evidence type="ECO:0000256" key="7">
    <source>
        <dbReference type="ARBA" id="ARBA00022989"/>
    </source>
</evidence>
<evidence type="ECO:0000256" key="8">
    <source>
        <dbReference type="ARBA" id="ARBA00023002"/>
    </source>
</evidence>
<proteinExistence type="inferred from homology"/>
<keyword evidence="4 12" id="KW-0349">Heme</keyword>
<dbReference type="KEGG" id="psco:LY89DRAFT_623054"/>
<dbReference type="OrthoDB" id="6692864at2759"/>
<comment type="cofactor">
    <cofactor evidence="1 12">
        <name>heme</name>
        <dbReference type="ChEBI" id="CHEBI:30413"/>
    </cofactor>
</comment>
<evidence type="ECO:0000256" key="1">
    <source>
        <dbReference type="ARBA" id="ARBA00001971"/>
    </source>
</evidence>
<dbReference type="GO" id="GO:0005506">
    <property type="term" value="F:iron ion binding"/>
    <property type="evidence" value="ECO:0007669"/>
    <property type="project" value="InterPro"/>
</dbReference>
<dbReference type="PRINTS" id="PR00385">
    <property type="entry name" value="P450"/>
</dbReference>
<dbReference type="GO" id="GO:0016020">
    <property type="term" value="C:membrane"/>
    <property type="evidence" value="ECO:0007669"/>
    <property type="project" value="UniProtKB-SubCell"/>
</dbReference>
<comment type="similarity">
    <text evidence="3">Belongs to the cytochrome P450 family.</text>
</comment>
<evidence type="ECO:0000313" key="15">
    <source>
        <dbReference type="Proteomes" id="UP000070700"/>
    </source>
</evidence>
<evidence type="ECO:0000256" key="4">
    <source>
        <dbReference type="ARBA" id="ARBA00022617"/>
    </source>
</evidence>
<evidence type="ECO:0000256" key="11">
    <source>
        <dbReference type="ARBA" id="ARBA00023136"/>
    </source>
</evidence>
<gene>
    <name evidence="14" type="ORF">LY89DRAFT_623054</name>
</gene>
<dbReference type="GeneID" id="28820726"/>
<evidence type="ECO:0000313" key="14">
    <source>
        <dbReference type="EMBL" id="KUJ12976.1"/>
    </source>
</evidence>
<evidence type="ECO:0000256" key="9">
    <source>
        <dbReference type="ARBA" id="ARBA00023004"/>
    </source>
</evidence>
<keyword evidence="5 13" id="KW-0812">Transmembrane</keyword>
<organism evidence="14 15">
    <name type="scientific">Mollisia scopiformis</name>
    <name type="common">Conifer needle endophyte fungus</name>
    <name type="synonym">Phialocephala scopiformis</name>
    <dbReference type="NCBI Taxonomy" id="149040"/>
    <lineage>
        <taxon>Eukaryota</taxon>
        <taxon>Fungi</taxon>
        <taxon>Dikarya</taxon>
        <taxon>Ascomycota</taxon>
        <taxon>Pezizomycotina</taxon>
        <taxon>Leotiomycetes</taxon>
        <taxon>Helotiales</taxon>
        <taxon>Mollisiaceae</taxon>
        <taxon>Mollisia</taxon>
    </lineage>
</organism>
<keyword evidence="10" id="KW-0503">Monooxygenase</keyword>
<dbReference type="PANTHER" id="PTHR24305">
    <property type="entry name" value="CYTOCHROME P450"/>
    <property type="match status" value="1"/>
</dbReference>
<dbReference type="InterPro" id="IPR002403">
    <property type="entry name" value="Cyt_P450_E_grp-IV"/>
</dbReference>
<evidence type="ECO:0000256" key="5">
    <source>
        <dbReference type="ARBA" id="ARBA00022692"/>
    </source>
</evidence>